<dbReference type="PIRSF" id="PIRSF004808">
    <property type="entry name" value="LasT"/>
    <property type="match status" value="1"/>
</dbReference>
<dbReference type="GO" id="GO:0005829">
    <property type="term" value="C:cytosol"/>
    <property type="evidence" value="ECO:0007669"/>
    <property type="project" value="TreeGrafter"/>
</dbReference>
<dbReference type="PANTHER" id="PTHR42786">
    <property type="entry name" value="TRNA/RRNA METHYLTRANSFERASE"/>
    <property type="match status" value="1"/>
</dbReference>
<reference evidence="7 8" key="1">
    <citation type="submission" date="2020-05" db="EMBL/GenBank/DDBJ databases">
        <title>Complete genome sequence of Gemmatimonas greenlandica TET16.</title>
        <authorList>
            <person name="Zeng Y."/>
        </authorList>
    </citation>
    <scope>NUCLEOTIDE SEQUENCE [LARGE SCALE GENOMIC DNA]</scope>
    <source>
        <strain evidence="7 8">TET16</strain>
    </source>
</reference>
<proteinExistence type="inferred from homology"/>
<evidence type="ECO:0000256" key="3">
    <source>
        <dbReference type="ARBA" id="ARBA00022679"/>
    </source>
</evidence>
<evidence type="ECO:0000259" key="6">
    <source>
        <dbReference type="Pfam" id="PF00588"/>
    </source>
</evidence>
<evidence type="ECO:0000256" key="2">
    <source>
        <dbReference type="ARBA" id="ARBA00022603"/>
    </source>
</evidence>
<dbReference type="GO" id="GO:0002128">
    <property type="term" value="P:tRNA nucleoside ribose methylation"/>
    <property type="evidence" value="ECO:0007669"/>
    <property type="project" value="TreeGrafter"/>
</dbReference>
<dbReference type="GO" id="GO:0008173">
    <property type="term" value="F:RNA methyltransferase activity"/>
    <property type="evidence" value="ECO:0007669"/>
    <property type="project" value="InterPro"/>
</dbReference>
<evidence type="ECO:0000313" key="7">
    <source>
        <dbReference type="EMBL" id="QJR34767.1"/>
    </source>
</evidence>
<keyword evidence="3" id="KW-0808">Transferase</keyword>
<dbReference type="CDD" id="cd18093">
    <property type="entry name" value="SpoU-like_TrmJ"/>
    <property type="match status" value="1"/>
</dbReference>
<dbReference type="Pfam" id="PF00588">
    <property type="entry name" value="SpoU_methylase"/>
    <property type="match status" value="1"/>
</dbReference>
<dbReference type="InterPro" id="IPR004384">
    <property type="entry name" value="RNA_MeTrfase_TrmJ/LasT"/>
</dbReference>
<comment type="similarity">
    <text evidence="1">Belongs to the class IV-like SAM-binding methyltransferase superfamily. RNA methyltransferase TrmH family.</text>
</comment>
<dbReference type="Gene3D" id="1.10.8.590">
    <property type="match status" value="1"/>
</dbReference>
<dbReference type="AlphaFoldDB" id="A0A6M4IMW1"/>
<evidence type="ECO:0000256" key="5">
    <source>
        <dbReference type="SAM" id="MobiDB-lite"/>
    </source>
</evidence>
<accession>A0A6M4IMW1</accession>
<protein>
    <recommendedName>
        <fullName evidence="6">tRNA/rRNA methyltransferase SpoU type domain-containing protein</fullName>
    </recommendedName>
</protein>
<organism evidence="7 8">
    <name type="scientific">Gemmatimonas groenlandica</name>
    <dbReference type="NCBI Taxonomy" id="2732249"/>
    <lineage>
        <taxon>Bacteria</taxon>
        <taxon>Pseudomonadati</taxon>
        <taxon>Gemmatimonadota</taxon>
        <taxon>Gemmatimonadia</taxon>
        <taxon>Gemmatimonadales</taxon>
        <taxon>Gemmatimonadaceae</taxon>
        <taxon>Gemmatimonas</taxon>
    </lineage>
</organism>
<evidence type="ECO:0000256" key="4">
    <source>
        <dbReference type="ARBA" id="ARBA00022691"/>
    </source>
</evidence>
<sequence>MSESVMTAVTVVLYESQDPINIGAVVRAMKNMGAVDLRLIRPCPYDLNRIEQIAHDTRDVVARIRHFDTIDDALADCRYVVAYSGRRRAAKWARHTPRTAAVDLLAHAQHGRVAIMFGREDHGLPNDALDRAHAVATIPTTEHFSLNVAQACLLALYECHLLAGDATKKLAGPKHAKGAPTMAEFELTFRDAEKALDALSYFKTRSPELIMRAMRALLFRAEPDARELLLVRTASIEVLRTVERESRLAVERALANRDVARQAAERFDPPPADAQHEAGTEP</sequence>
<keyword evidence="4" id="KW-0949">S-adenosyl-L-methionine</keyword>
<dbReference type="GO" id="GO:0003723">
    <property type="term" value="F:RNA binding"/>
    <property type="evidence" value="ECO:0007669"/>
    <property type="project" value="InterPro"/>
</dbReference>
<dbReference type="EMBL" id="CP053085">
    <property type="protein sequence ID" value="QJR34767.1"/>
    <property type="molecule type" value="Genomic_DNA"/>
</dbReference>
<dbReference type="PANTHER" id="PTHR42786:SF2">
    <property type="entry name" value="TRNA (CYTIDINE_URIDINE-2'-O-)-METHYLTRANSFERASE TRMJ"/>
    <property type="match status" value="1"/>
</dbReference>
<keyword evidence="8" id="KW-1185">Reference proteome</keyword>
<dbReference type="KEGG" id="ggr:HKW67_04170"/>
<keyword evidence="2" id="KW-0489">Methyltransferase</keyword>
<name>A0A6M4IMW1_9BACT</name>
<dbReference type="InterPro" id="IPR001537">
    <property type="entry name" value="SpoU_MeTrfase"/>
</dbReference>
<evidence type="ECO:0000256" key="1">
    <source>
        <dbReference type="ARBA" id="ARBA00007228"/>
    </source>
</evidence>
<dbReference type="Gene3D" id="3.40.1280.10">
    <property type="match status" value="1"/>
</dbReference>
<feature type="region of interest" description="Disordered" evidence="5">
    <location>
        <begin position="260"/>
        <end position="282"/>
    </location>
</feature>
<gene>
    <name evidence="7" type="ORF">HKW67_04170</name>
</gene>
<dbReference type="InterPro" id="IPR029026">
    <property type="entry name" value="tRNA_m1G_MTases_N"/>
</dbReference>
<dbReference type="SUPFAM" id="SSF75217">
    <property type="entry name" value="alpha/beta knot"/>
    <property type="match status" value="1"/>
</dbReference>
<dbReference type="InterPro" id="IPR029028">
    <property type="entry name" value="Alpha/beta_knot_MTases"/>
</dbReference>
<feature type="domain" description="tRNA/rRNA methyltransferase SpoU type" evidence="6">
    <location>
        <begin position="9"/>
        <end position="157"/>
    </location>
</feature>
<evidence type="ECO:0000313" key="8">
    <source>
        <dbReference type="Proteomes" id="UP000500938"/>
    </source>
</evidence>
<dbReference type="Proteomes" id="UP000500938">
    <property type="component" value="Chromosome"/>
</dbReference>
<dbReference type="RefSeq" id="WP_171224195.1">
    <property type="nucleotide sequence ID" value="NZ_CP053085.1"/>
</dbReference>